<dbReference type="InterPro" id="IPR050766">
    <property type="entry name" value="Bact_Lucif_Oxidored"/>
</dbReference>
<accession>A0A9X2DNT5</accession>
<dbReference type="AlphaFoldDB" id="A0A9X2DNT5"/>
<evidence type="ECO:0000313" key="4">
    <source>
        <dbReference type="Proteomes" id="UP001139179"/>
    </source>
</evidence>
<evidence type="ECO:0000313" key="3">
    <source>
        <dbReference type="EMBL" id="MCM3713718.1"/>
    </source>
</evidence>
<evidence type="ECO:0000259" key="2">
    <source>
        <dbReference type="Pfam" id="PF00296"/>
    </source>
</evidence>
<name>A0A9X2DNT5_9BACI</name>
<protein>
    <submittedName>
        <fullName evidence="3">LLM class flavin-dependent oxidoreductase</fullName>
    </submittedName>
</protein>
<gene>
    <name evidence="3" type="ORF">M3202_06440</name>
</gene>
<dbReference type="EMBL" id="JAMBOL010000003">
    <property type="protein sequence ID" value="MCM3713718.1"/>
    <property type="molecule type" value="Genomic_DNA"/>
</dbReference>
<dbReference type="Pfam" id="PF00296">
    <property type="entry name" value="Bac_luciferase"/>
    <property type="match status" value="1"/>
</dbReference>
<keyword evidence="4" id="KW-1185">Reference proteome</keyword>
<dbReference type="RefSeq" id="WP_251222511.1">
    <property type="nucleotide sequence ID" value="NZ_JAMBOL010000003.1"/>
</dbReference>
<proteinExistence type="predicted"/>
<dbReference type="PANTHER" id="PTHR30137">
    <property type="entry name" value="LUCIFERASE-LIKE MONOOXYGENASE"/>
    <property type="match status" value="1"/>
</dbReference>
<dbReference type="FunFam" id="3.20.20.30:FF:000002">
    <property type="entry name" value="LLM class flavin-dependent oxidoreductase"/>
    <property type="match status" value="1"/>
</dbReference>
<comment type="caution">
    <text evidence="3">The sequence shown here is derived from an EMBL/GenBank/DDBJ whole genome shotgun (WGS) entry which is preliminary data.</text>
</comment>
<dbReference type="Proteomes" id="UP001139179">
    <property type="component" value="Unassembled WGS sequence"/>
</dbReference>
<dbReference type="InterPro" id="IPR019949">
    <property type="entry name" value="CmoO-like"/>
</dbReference>
<dbReference type="InterPro" id="IPR011251">
    <property type="entry name" value="Luciferase-like_dom"/>
</dbReference>
<feature type="domain" description="Luciferase-like" evidence="2">
    <location>
        <begin position="1"/>
        <end position="300"/>
    </location>
</feature>
<dbReference type="SUPFAM" id="SSF51679">
    <property type="entry name" value="Bacterial luciferase-like"/>
    <property type="match status" value="1"/>
</dbReference>
<dbReference type="GO" id="GO:0005829">
    <property type="term" value="C:cytosol"/>
    <property type="evidence" value="ECO:0007669"/>
    <property type="project" value="TreeGrafter"/>
</dbReference>
<dbReference type="GO" id="GO:0016705">
    <property type="term" value="F:oxidoreductase activity, acting on paired donors, with incorporation or reduction of molecular oxygen"/>
    <property type="evidence" value="ECO:0007669"/>
    <property type="project" value="InterPro"/>
</dbReference>
<comment type="similarity">
    <text evidence="1">To bacterial alkanal monooxygenase alpha and beta chains.</text>
</comment>
<dbReference type="NCBIfam" id="TIGR03558">
    <property type="entry name" value="oxido_grp_1"/>
    <property type="match status" value="1"/>
</dbReference>
<dbReference type="InterPro" id="IPR036661">
    <property type="entry name" value="Luciferase-like_sf"/>
</dbReference>
<organism evidence="3 4">
    <name type="scientific">Halalkalibacter oceani</name>
    <dbReference type="NCBI Taxonomy" id="1653776"/>
    <lineage>
        <taxon>Bacteria</taxon>
        <taxon>Bacillati</taxon>
        <taxon>Bacillota</taxon>
        <taxon>Bacilli</taxon>
        <taxon>Bacillales</taxon>
        <taxon>Bacillaceae</taxon>
        <taxon>Halalkalibacter</taxon>
    </lineage>
</organism>
<dbReference type="PANTHER" id="PTHR30137:SF19">
    <property type="entry name" value="LUCIFERASE-LIKE MONOOXYGENASE"/>
    <property type="match status" value="1"/>
</dbReference>
<dbReference type="Gene3D" id="3.20.20.30">
    <property type="entry name" value="Luciferase-like domain"/>
    <property type="match status" value="1"/>
</dbReference>
<reference evidence="3" key="1">
    <citation type="submission" date="2022-05" db="EMBL/GenBank/DDBJ databases">
        <title>Comparative Genomics of Spacecraft Associated Microbes.</title>
        <authorList>
            <person name="Tran M.T."/>
            <person name="Wright A."/>
            <person name="Seuylemezian A."/>
            <person name="Eisen J."/>
            <person name="Coil D."/>
        </authorList>
    </citation>
    <scope>NUCLEOTIDE SEQUENCE</scope>
    <source>
        <strain evidence="3">214.1.1</strain>
    </source>
</reference>
<sequence>MKVSILDQAPMRAGETAKEALDDAIRLAQHGEALGYTRYWIAEHHDFPGLACPAPEIMLSAIGAHTRRIRLGAGAILLPHYRPYKVAETFHLLATLYPDRIDLGIGRAPGGAAEAAIALSGNYLEQVRKLPDKLEELLHFLRKTFPDDHLYRNLDAAPVPAVPPQLWLLGTSEKSACLAAEMGMSYAFGHFMSDKDGRALLATYRKEQNRINQRAEAHTLVAVAVVCAETTAAAEEMAESQLLWRLLQEKGRSEAIPSPSQVSCYPYSAEDRARIAQMKEKMIIGNPLEVRDRLYGLTELYETEEVMINTITYRLEDRLKSYQLIAEALKI</sequence>
<evidence type="ECO:0000256" key="1">
    <source>
        <dbReference type="ARBA" id="ARBA00007789"/>
    </source>
</evidence>